<dbReference type="EMBL" id="JABEND010000014">
    <property type="protein sequence ID" value="NNG37529.1"/>
    <property type="molecule type" value="Genomic_DNA"/>
</dbReference>
<feature type="region of interest" description="Disordered" evidence="16">
    <location>
        <begin position="215"/>
        <end position="252"/>
    </location>
</feature>
<feature type="domain" description="DRBM" evidence="17">
    <location>
        <begin position="172"/>
        <end position="241"/>
    </location>
</feature>
<keyword evidence="11 15" id="KW-0255">Endonuclease</keyword>
<keyword evidence="6 15" id="KW-0698">rRNA processing</keyword>
<keyword evidence="8 15" id="KW-0819">tRNA processing</keyword>
<dbReference type="GO" id="GO:0006364">
    <property type="term" value="P:rRNA processing"/>
    <property type="evidence" value="ECO:0007669"/>
    <property type="project" value="UniProtKB-UniRule"/>
</dbReference>
<dbReference type="GO" id="GO:0046872">
    <property type="term" value="F:metal ion binding"/>
    <property type="evidence" value="ECO:0007669"/>
    <property type="project" value="UniProtKB-KW"/>
</dbReference>
<dbReference type="InterPro" id="IPR000999">
    <property type="entry name" value="RNase_III_dom"/>
</dbReference>
<dbReference type="GO" id="GO:0005737">
    <property type="term" value="C:cytoplasm"/>
    <property type="evidence" value="ECO:0007669"/>
    <property type="project" value="UniProtKB-SubCell"/>
</dbReference>
<dbReference type="InterPro" id="IPR014720">
    <property type="entry name" value="dsRBD_dom"/>
</dbReference>
<dbReference type="PANTHER" id="PTHR11207">
    <property type="entry name" value="RIBONUCLEASE III"/>
    <property type="match status" value="1"/>
</dbReference>
<evidence type="ECO:0000256" key="15">
    <source>
        <dbReference type="HAMAP-Rule" id="MF_00104"/>
    </source>
</evidence>
<keyword evidence="5 15" id="KW-0963">Cytoplasm</keyword>
<dbReference type="Proteomes" id="UP000562984">
    <property type="component" value="Unassembled WGS sequence"/>
</dbReference>
<dbReference type="InterPro" id="IPR036389">
    <property type="entry name" value="RNase_III_sf"/>
</dbReference>
<evidence type="ECO:0000259" key="18">
    <source>
        <dbReference type="PROSITE" id="PS50142"/>
    </source>
</evidence>
<dbReference type="GO" id="GO:0006397">
    <property type="term" value="P:mRNA processing"/>
    <property type="evidence" value="ECO:0007669"/>
    <property type="project" value="UniProtKB-UniRule"/>
</dbReference>
<dbReference type="GO" id="GO:0010468">
    <property type="term" value="P:regulation of gene expression"/>
    <property type="evidence" value="ECO:0007669"/>
    <property type="project" value="TreeGrafter"/>
</dbReference>
<evidence type="ECO:0000256" key="5">
    <source>
        <dbReference type="ARBA" id="ARBA00022490"/>
    </source>
</evidence>
<evidence type="ECO:0000259" key="17">
    <source>
        <dbReference type="PROSITE" id="PS50137"/>
    </source>
</evidence>
<accession>A0A849AAI8</accession>
<name>A0A849AAI8_9ACTN</name>
<feature type="binding site" evidence="15">
    <location>
        <position position="58"/>
    </location>
    <ligand>
        <name>Mg(2+)</name>
        <dbReference type="ChEBI" id="CHEBI:18420"/>
    </ligand>
</feature>
<dbReference type="SMART" id="SM00358">
    <property type="entry name" value="DSRM"/>
    <property type="match status" value="1"/>
</dbReference>
<evidence type="ECO:0000256" key="11">
    <source>
        <dbReference type="ARBA" id="ARBA00022759"/>
    </source>
</evidence>
<keyword evidence="13 15" id="KW-0460">Magnesium</keyword>
<dbReference type="CDD" id="cd10845">
    <property type="entry name" value="DSRM_RNAse_III_family"/>
    <property type="match status" value="1"/>
</dbReference>
<dbReference type="GO" id="GO:0003725">
    <property type="term" value="F:double-stranded RNA binding"/>
    <property type="evidence" value="ECO:0007669"/>
    <property type="project" value="TreeGrafter"/>
</dbReference>
<dbReference type="GO" id="GO:0042802">
    <property type="term" value="F:identical protein binding"/>
    <property type="evidence" value="ECO:0007669"/>
    <property type="project" value="UniProtKB-ARBA"/>
</dbReference>
<keyword evidence="9 15" id="KW-0540">Nuclease</keyword>
<evidence type="ECO:0000256" key="1">
    <source>
        <dbReference type="ARBA" id="ARBA00000109"/>
    </source>
</evidence>
<evidence type="ECO:0000256" key="16">
    <source>
        <dbReference type="SAM" id="MobiDB-lite"/>
    </source>
</evidence>
<evidence type="ECO:0000256" key="9">
    <source>
        <dbReference type="ARBA" id="ARBA00022722"/>
    </source>
</evidence>
<comment type="cofactor">
    <cofactor evidence="15">
        <name>Mg(2+)</name>
        <dbReference type="ChEBI" id="CHEBI:18420"/>
    </cofactor>
</comment>
<comment type="catalytic activity">
    <reaction evidence="1 15">
        <text>Endonucleolytic cleavage to 5'-phosphomonoester.</text>
        <dbReference type="EC" id="3.1.26.3"/>
    </reaction>
</comment>
<comment type="subcellular location">
    <subcellularLocation>
        <location evidence="2 15">Cytoplasm</location>
    </subcellularLocation>
</comment>
<keyword evidence="15" id="KW-0699">rRNA-binding</keyword>
<dbReference type="PANTHER" id="PTHR11207:SF0">
    <property type="entry name" value="RIBONUCLEASE 3"/>
    <property type="match status" value="1"/>
</dbReference>
<evidence type="ECO:0000256" key="2">
    <source>
        <dbReference type="ARBA" id="ARBA00004496"/>
    </source>
</evidence>
<reference evidence="19 20" key="1">
    <citation type="submission" date="2020-05" db="EMBL/GenBank/DDBJ databases">
        <title>Nakamurella sp. DB0629 isolated from air conditioner.</title>
        <authorList>
            <person name="Kim D.H."/>
            <person name="Kim D.-U."/>
        </authorList>
    </citation>
    <scope>NUCLEOTIDE SEQUENCE [LARGE SCALE GENOMIC DNA]</scope>
    <source>
        <strain evidence="19 20">DB0629</strain>
    </source>
</reference>
<evidence type="ECO:0000256" key="10">
    <source>
        <dbReference type="ARBA" id="ARBA00022723"/>
    </source>
</evidence>
<evidence type="ECO:0000256" key="4">
    <source>
        <dbReference type="ARBA" id="ARBA00011738"/>
    </source>
</evidence>
<comment type="subunit">
    <text evidence="4 15">Homodimer.</text>
</comment>
<dbReference type="GO" id="GO:0004525">
    <property type="term" value="F:ribonuclease III activity"/>
    <property type="evidence" value="ECO:0007669"/>
    <property type="project" value="UniProtKB-UniRule"/>
</dbReference>
<evidence type="ECO:0000256" key="7">
    <source>
        <dbReference type="ARBA" id="ARBA00022664"/>
    </source>
</evidence>
<dbReference type="EC" id="3.1.26.3" evidence="15"/>
<dbReference type="PROSITE" id="PS50142">
    <property type="entry name" value="RNASE_3_2"/>
    <property type="match status" value="1"/>
</dbReference>
<keyword evidence="10 15" id="KW-0479">Metal-binding</keyword>
<feature type="region of interest" description="Disordered" evidence="16">
    <location>
        <begin position="274"/>
        <end position="316"/>
    </location>
</feature>
<evidence type="ECO:0000313" key="19">
    <source>
        <dbReference type="EMBL" id="NNG37529.1"/>
    </source>
</evidence>
<keyword evidence="12 15" id="KW-0378">Hydrolase</keyword>
<feature type="domain" description="RNase III" evidence="18">
    <location>
        <begin position="15"/>
        <end position="145"/>
    </location>
</feature>
<dbReference type="Gene3D" id="3.30.160.20">
    <property type="match status" value="1"/>
</dbReference>
<evidence type="ECO:0000256" key="13">
    <source>
        <dbReference type="ARBA" id="ARBA00022842"/>
    </source>
</evidence>
<dbReference type="NCBIfam" id="TIGR02191">
    <property type="entry name" value="RNaseIII"/>
    <property type="match status" value="1"/>
</dbReference>
<keyword evidence="7 15" id="KW-0507">mRNA processing</keyword>
<feature type="binding site" evidence="15">
    <location>
        <position position="131"/>
    </location>
    <ligand>
        <name>Mg(2+)</name>
        <dbReference type="ChEBI" id="CHEBI:18420"/>
    </ligand>
</feature>
<evidence type="ECO:0000256" key="8">
    <source>
        <dbReference type="ARBA" id="ARBA00022694"/>
    </source>
</evidence>
<dbReference type="InterPro" id="IPR011907">
    <property type="entry name" value="RNase_III"/>
</dbReference>
<dbReference type="RefSeq" id="WP_171201222.1">
    <property type="nucleotide sequence ID" value="NZ_JABEND010000014.1"/>
</dbReference>
<evidence type="ECO:0000256" key="12">
    <source>
        <dbReference type="ARBA" id="ARBA00022801"/>
    </source>
</evidence>
<organism evidence="19 20">
    <name type="scientific">Nakamurella aerolata</name>
    <dbReference type="NCBI Taxonomy" id="1656892"/>
    <lineage>
        <taxon>Bacteria</taxon>
        <taxon>Bacillati</taxon>
        <taxon>Actinomycetota</taxon>
        <taxon>Actinomycetes</taxon>
        <taxon>Nakamurellales</taxon>
        <taxon>Nakamurellaceae</taxon>
        <taxon>Nakamurella</taxon>
    </lineage>
</organism>
<dbReference type="AlphaFoldDB" id="A0A849AAI8"/>
<dbReference type="FunFam" id="1.10.1520.10:FF:000001">
    <property type="entry name" value="Ribonuclease 3"/>
    <property type="match status" value="1"/>
</dbReference>
<feature type="binding site" evidence="15">
    <location>
        <position position="134"/>
    </location>
    <ligand>
        <name>Mg(2+)</name>
        <dbReference type="ChEBI" id="CHEBI:18420"/>
    </ligand>
</feature>
<protein>
    <recommendedName>
        <fullName evidence="15">Ribonuclease 3</fullName>
        <ecNumber evidence="15">3.1.26.3</ecNumber>
    </recommendedName>
    <alternativeName>
        <fullName evidence="15">Ribonuclease III</fullName>
        <shortName evidence="15">RNase III</shortName>
    </alternativeName>
</protein>
<feature type="active site" evidence="15">
    <location>
        <position position="134"/>
    </location>
</feature>
<gene>
    <name evidence="15" type="primary">rnc</name>
    <name evidence="19" type="ORF">HKD39_17860</name>
</gene>
<sequence>MSAARSAPASAAGIAPELHQQLTAKLGVDLDAELALLAMTHRSYAYEHGRIPDNERLEFLGDVVLSIVVTEKLYHEHTELPEGQLAKMRASIVNMNALAGVARSIGLGDMLLLGKGEESSGGRDKASILGDATEALIGALYLQHGLEPTRVVVLRLFDALISGAPLLGAGLDWKTSLQELVATRGMGPLEYRIEQSGPDHLKQFTAQVVVDGVPYGEPSTGRTKKEAEQRAAGNAYTALSEPDGSASEAAAAAGTDTVAGTDTAVDAGAATAAGDGAAAGAGAAGSERGAPGATPVPPADPGDSAGPAGPAGPPRG</sequence>
<dbReference type="PROSITE" id="PS50137">
    <property type="entry name" value="DS_RBD"/>
    <property type="match status" value="1"/>
</dbReference>
<keyword evidence="20" id="KW-1185">Reference proteome</keyword>
<dbReference type="CDD" id="cd00593">
    <property type="entry name" value="RIBOc"/>
    <property type="match status" value="1"/>
</dbReference>
<dbReference type="SMART" id="SM00535">
    <property type="entry name" value="RIBOc"/>
    <property type="match status" value="1"/>
</dbReference>
<comment type="caution">
    <text evidence="19">The sequence shown here is derived from an EMBL/GenBank/DDBJ whole genome shotgun (WGS) entry which is preliminary data.</text>
</comment>
<evidence type="ECO:0000256" key="3">
    <source>
        <dbReference type="ARBA" id="ARBA00010183"/>
    </source>
</evidence>
<dbReference type="GO" id="GO:0008033">
    <property type="term" value="P:tRNA processing"/>
    <property type="evidence" value="ECO:0007669"/>
    <property type="project" value="UniProtKB-KW"/>
</dbReference>
<evidence type="ECO:0000256" key="6">
    <source>
        <dbReference type="ARBA" id="ARBA00022552"/>
    </source>
</evidence>
<keyword evidence="14 15" id="KW-0694">RNA-binding</keyword>
<evidence type="ECO:0000313" key="20">
    <source>
        <dbReference type="Proteomes" id="UP000562984"/>
    </source>
</evidence>
<dbReference type="Pfam" id="PF14622">
    <property type="entry name" value="Ribonucleas_3_3"/>
    <property type="match status" value="1"/>
</dbReference>
<feature type="active site" evidence="15">
    <location>
        <position position="62"/>
    </location>
</feature>
<proteinExistence type="inferred from homology"/>
<comment type="similarity">
    <text evidence="3">Belongs to the ribonuclease III family.</text>
</comment>
<dbReference type="Pfam" id="PF00035">
    <property type="entry name" value="dsrm"/>
    <property type="match status" value="1"/>
</dbReference>
<dbReference type="SUPFAM" id="SSF69065">
    <property type="entry name" value="RNase III domain-like"/>
    <property type="match status" value="1"/>
</dbReference>
<comment type="function">
    <text evidence="15">Digests double-stranded RNA. Involved in the processing of primary rRNA transcript to yield the immediate precursors to the large and small rRNAs (23S and 16S). Processes some mRNAs, and tRNAs when they are encoded in the rRNA operon. Processes pre-crRNA and tracrRNA of type II CRISPR loci if present in the organism.</text>
</comment>
<evidence type="ECO:0000256" key="14">
    <source>
        <dbReference type="ARBA" id="ARBA00022884"/>
    </source>
</evidence>
<dbReference type="SUPFAM" id="SSF54768">
    <property type="entry name" value="dsRNA-binding domain-like"/>
    <property type="match status" value="1"/>
</dbReference>
<dbReference type="HAMAP" id="MF_00104">
    <property type="entry name" value="RNase_III"/>
    <property type="match status" value="1"/>
</dbReference>
<dbReference type="Gene3D" id="1.10.1520.10">
    <property type="entry name" value="Ribonuclease III domain"/>
    <property type="match status" value="1"/>
</dbReference>
<dbReference type="GO" id="GO:0019843">
    <property type="term" value="F:rRNA binding"/>
    <property type="evidence" value="ECO:0007669"/>
    <property type="project" value="UniProtKB-KW"/>
</dbReference>
<feature type="compositionally biased region" description="Low complexity" evidence="16">
    <location>
        <begin position="242"/>
        <end position="252"/>
    </location>
</feature>
<dbReference type="FunFam" id="3.30.160.20:FF:000003">
    <property type="entry name" value="Ribonuclease 3"/>
    <property type="match status" value="1"/>
</dbReference>
<feature type="compositionally biased region" description="Low complexity" evidence="16">
    <location>
        <begin position="284"/>
        <end position="293"/>
    </location>
</feature>